<name>F8E1Y8_CORRG</name>
<proteinExistence type="inferred from homology"/>
<dbReference type="SUPFAM" id="SSF56601">
    <property type="entry name" value="beta-lactamase/transpeptidase-like"/>
    <property type="match status" value="1"/>
</dbReference>
<dbReference type="eggNOG" id="COG2027">
    <property type="taxonomic scope" value="Bacteria"/>
</dbReference>
<evidence type="ECO:0000256" key="2">
    <source>
        <dbReference type="ARBA" id="ARBA00022801"/>
    </source>
</evidence>
<dbReference type="Proteomes" id="UP000000492">
    <property type="component" value="Chromosome"/>
</dbReference>
<evidence type="ECO:0000256" key="1">
    <source>
        <dbReference type="ARBA" id="ARBA00006096"/>
    </source>
</evidence>
<dbReference type="InterPro" id="IPR000667">
    <property type="entry name" value="Peptidase_S13"/>
</dbReference>
<keyword evidence="4" id="KW-0121">Carboxypeptidase</keyword>
<dbReference type="NCBIfam" id="TIGR00666">
    <property type="entry name" value="PBP4"/>
    <property type="match status" value="1"/>
</dbReference>
<dbReference type="Pfam" id="PF02113">
    <property type="entry name" value="Peptidase_S13"/>
    <property type="match status" value="2"/>
</dbReference>
<feature type="transmembrane region" description="Helical" evidence="3">
    <location>
        <begin position="7"/>
        <end position="32"/>
    </location>
</feature>
<dbReference type="STRING" id="662755.CRES_0179"/>
<dbReference type="GO" id="GO:0000270">
    <property type="term" value="P:peptidoglycan metabolic process"/>
    <property type="evidence" value="ECO:0007669"/>
    <property type="project" value="TreeGrafter"/>
</dbReference>
<keyword evidence="5" id="KW-1185">Reference proteome</keyword>
<dbReference type="EC" id="3.4.16.4" evidence="4"/>
<dbReference type="PANTHER" id="PTHR30023:SF0">
    <property type="entry name" value="PENICILLIN-SENSITIVE CARBOXYPEPTIDASE A"/>
    <property type="match status" value="1"/>
</dbReference>
<comment type="similarity">
    <text evidence="1">Belongs to the peptidase S13 family.</text>
</comment>
<keyword evidence="3" id="KW-0812">Transmembrane</keyword>
<evidence type="ECO:0000256" key="3">
    <source>
        <dbReference type="SAM" id="Phobius"/>
    </source>
</evidence>
<dbReference type="GO" id="GO:0009002">
    <property type="term" value="F:serine-type D-Ala-D-Ala carboxypeptidase activity"/>
    <property type="evidence" value="ECO:0007669"/>
    <property type="project" value="UniProtKB-EC"/>
</dbReference>
<gene>
    <name evidence="4" type="primary">dac</name>
    <name evidence="4" type="ordered locus">CRES_0179</name>
</gene>
<keyword evidence="2 4" id="KW-0378">Hydrolase</keyword>
<keyword evidence="3" id="KW-1133">Transmembrane helix</keyword>
<keyword evidence="3" id="KW-0472">Membrane</keyword>
<dbReference type="InterPro" id="IPR012338">
    <property type="entry name" value="Beta-lactam/transpept-like"/>
</dbReference>
<dbReference type="KEGG" id="crd:CRES_0179"/>
<dbReference type="Gene3D" id="3.40.710.10">
    <property type="entry name" value="DD-peptidase/beta-lactamase superfamily"/>
    <property type="match status" value="2"/>
</dbReference>
<reference evidence="4 5" key="1">
    <citation type="journal article" date="2012" name="BMC Genomics">
        <title>Complete genome sequence, lifestyle, and multi-drug resistance of the human pathogen Corynebacterium resistens DSM 45100 isolated from blood samples of a leukemia patient.</title>
        <authorList>
            <person name="Schroder J."/>
            <person name="Maus I."/>
            <person name="Meyer K."/>
            <person name="Wordemann S."/>
            <person name="Blom J."/>
            <person name="Jaenicke S."/>
            <person name="Schneider J."/>
            <person name="Trost E."/>
            <person name="Tauch A."/>
        </authorList>
    </citation>
    <scope>NUCLEOTIDE SEQUENCE [LARGE SCALE GENOMIC DNA]</scope>
    <source>
        <strain evidence="5">DSM 45100 / JCM 12819 / CCUG 50093 / GTC 2026 / SICGH 158</strain>
    </source>
</reference>
<dbReference type="RefSeq" id="WP_013887571.1">
    <property type="nucleotide sequence ID" value="NC_015673.1"/>
</dbReference>
<protein>
    <submittedName>
        <fullName evidence="4">D-alanyl-D-alanine carboxypeptidase / D-alanyl-D-alanine-endopeptidase</fullName>
        <ecNumber evidence="4">3.4.16.4</ecNumber>
    </submittedName>
</protein>
<dbReference type="AlphaFoldDB" id="F8E1Y8"/>
<dbReference type="PRINTS" id="PR00922">
    <property type="entry name" value="DADACBPTASE3"/>
</dbReference>
<dbReference type="MEROPS" id="S13.004"/>
<dbReference type="OrthoDB" id="56883at2"/>
<evidence type="ECO:0000313" key="4">
    <source>
        <dbReference type="EMBL" id="AEI08542.1"/>
    </source>
</evidence>
<evidence type="ECO:0000313" key="5">
    <source>
        <dbReference type="Proteomes" id="UP000000492"/>
    </source>
</evidence>
<dbReference type="HOGENOM" id="CLU_017692_0_0_11"/>
<dbReference type="GO" id="GO:0006508">
    <property type="term" value="P:proteolysis"/>
    <property type="evidence" value="ECO:0007669"/>
    <property type="project" value="InterPro"/>
</dbReference>
<dbReference type="PANTHER" id="PTHR30023">
    <property type="entry name" value="D-ALANYL-D-ALANINE CARBOXYPEPTIDASE"/>
    <property type="match status" value="1"/>
</dbReference>
<dbReference type="EMBL" id="CP002857">
    <property type="protein sequence ID" value="AEI08542.1"/>
    <property type="molecule type" value="Genomic_DNA"/>
</dbReference>
<organism evidence="4 5">
    <name type="scientific">Corynebacterium resistens (strain DSM 45100 / JCM 12819 / GTC 2026 / SICGH 158)</name>
    <dbReference type="NCBI Taxonomy" id="662755"/>
    <lineage>
        <taxon>Bacteria</taxon>
        <taxon>Bacillati</taxon>
        <taxon>Actinomycetota</taxon>
        <taxon>Actinomycetes</taxon>
        <taxon>Mycobacteriales</taxon>
        <taxon>Corynebacteriaceae</taxon>
        <taxon>Corynebacterium</taxon>
    </lineage>
</organism>
<accession>F8E1Y8</accession>
<sequence>MNKRKSLGRWIASVIAFFVVVALVAVGAVWWANHNRYHVESAEPLHAAESVVKPVTGDPTTMPDVKSAVAKAAKDPALGKLSAAVTDVRTGKILWSADPKRPLVPASSTKVLTAAAAVLTLDGDQQQATKVLHDGKGNLTIVSDGDVTLTSGKGKAFYTQPGKVSDLAQQVKEKLNGQKITSITVDNSPREGDVFNSTWDRGDISMGNVANLDAVMLDGARIEATESYSPRSASPGADVATELAKQVGATEAKIKLTDDAVTEPGEQIAEVKSAPLDIRLRDMMVHSDNLLAESIGRQVAKAKNKPQTFAGATEATMDALREVGVTLDNCTLHDNSGMSDKNRLTAQTLDEVLANEKTRPLLDMLPVSSAEGTLEDRYGEGSGAEKAAGWVRAKTGTLSGVSALAGTITTQDGRPLTFAFLSNGSDVGRARPALDKLAAALRNAK</sequence>
<keyword evidence="4" id="KW-0645">Protease</keyword>